<feature type="region of interest" description="Disordered" evidence="1">
    <location>
        <begin position="1"/>
        <end position="106"/>
    </location>
</feature>
<dbReference type="EMBL" id="BOLY01000007">
    <property type="protein sequence ID" value="GIZ47047.1"/>
    <property type="molecule type" value="Genomic_DNA"/>
</dbReference>
<sequence>MDKYLTRLPQPTRANSPAKRGQLAPTSQLPPTMSPPRRKSLEIPESPQGSPETELALGEDGANRSRRVVAQSQTASRKRKATTDEPSGSIFEGAAETTEVPTQRQSDITRQLIRYTGSEAHRQVQFTRGQMQKAPVLNPYLLEMEKLRDHRPARGELPFDWQRARAKGDDMTQPAFAQSHIGGKLPHVPVSSIVEGVRSAKISTTAPKNTAGSALLGDAKASKSKKQRDLEIMEHTNIREGVQRLSREVRPQIRSGSSRAQYRELEELVPAADAPIFSSAVAQQTSSRNSGYKSHPRKTRPTWNPEKMATGPRSREAETASILVGMQFTPAINEAMPYGELKYRLESHSPDTREGLSRKKRRVEAAKETEKVVIDLTMDD</sequence>
<comment type="caution">
    <text evidence="2">The sequence shown here is derived from an EMBL/GenBank/DDBJ whole genome shotgun (WGS) entry which is preliminary data.</text>
</comment>
<dbReference type="RefSeq" id="XP_044661534.1">
    <property type="nucleotide sequence ID" value="XM_044805599.1"/>
</dbReference>
<feature type="compositionally biased region" description="Polar residues" evidence="1">
    <location>
        <begin position="280"/>
        <end position="292"/>
    </location>
</feature>
<gene>
    <name evidence="2" type="ORF">CKM354_001014800</name>
</gene>
<evidence type="ECO:0000313" key="3">
    <source>
        <dbReference type="Proteomes" id="UP000825890"/>
    </source>
</evidence>
<name>A0A9P3CT13_9PEZI</name>
<evidence type="ECO:0000313" key="2">
    <source>
        <dbReference type="EMBL" id="GIZ47047.1"/>
    </source>
</evidence>
<organism evidence="2 3">
    <name type="scientific">Cercospora kikuchii</name>
    <dbReference type="NCBI Taxonomy" id="84275"/>
    <lineage>
        <taxon>Eukaryota</taxon>
        <taxon>Fungi</taxon>
        <taxon>Dikarya</taxon>
        <taxon>Ascomycota</taxon>
        <taxon>Pezizomycotina</taxon>
        <taxon>Dothideomycetes</taxon>
        <taxon>Dothideomycetidae</taxon>
        <taxon>Mycosphaerellales</taxon>
        <taxon>Mycosphaerellaceae</taxon>
        <taxon>Cercospora</taxon>
    </lineage>
</organism>
<feature type="region of interest" description="Disordered" evidence="1">
    <location>
        <begin position="208"/>
        <end position="228"/>
    </location>
</feature>
<dbReference type="OrthoDB" id="3649080at2759"/>
<dbReference type="GeneID" id="68295723"/>
<evidence type="ECO:0000256" key="1">
    <source>
        <dbReference type="SAM" id="MobiDB-lite"/>
    </source>
</evidence>
<dbReference type="AlphaFoldDB" id="A0A9P3CT13"/>
<reference evidence="2 3" key="1">
    <citation type="submission" date="2021-01" db="EMBL/GenBank/DDBJ databases">
        <title>Cercospora kikuchii MAFF 305040 whole genome shotgun sequence.</title>
        <authorList>
            <person name="Kashiwa T."/>
            <person name="Suzuki T."/>
        </authorList>
    </citation>
    <scope>NUCLEOTIDE SEQUENCE [LARGE SCALE GENOMIC DNA]</scope>
    <source>
        <strain evidence="2 3">MAFF 305040</strain>
    </source>
</reference>
<protein>
    <submittedName>
        <fullName evidence="2">Uncharacterized protein</fullName>
    </submittedName>
</protein>
<feature type="region of interest" description="Disordered" evidence="1">
    <location>
        <begin position="346"/>
        <end position="367"/>
    </location>
</feature>
<feature type="region of interest" description="Disordered" evidence="1">
    <location>
        <begin position="280"/>
        <end position="317"/>
    </location>
</feature>
<accession>A0A9P3CT13</accession>
<dbReference type="Proteomes" id="UP000825890">
    <property type="component" value="Unassembled WGS sequence"/>
</dbReference>
<keyword evidence="3" id="KW-1185">Reference proteome</keyword>
<proteinExistence type="predicted"/>